<dbReference type="Proteomes" id="UP000237631">
    <property type="component" value="Unassembled WGS sequence"/>
</dbReference>
<dbReference type="AlphaFoldDB" id="A0A2S6BY27"/>
<evidence type="ECO:0008006" key="4">
    <source>
        <dbReference type="Google" id="ProtNLM"/>
    </source>
</evidence>
<feature type="compositionally biased region" description="Low complexity" evidence="1">
    <location>
        <begin position="154"/>
        <end position="173"/>
    </location>
</feature>
<dbReference type="GO" id="GO:0001228">
    <property type="term" value="F:DNA-binding transcription activator activity, RNA polymerase II-specific"/>
    <property type="evidence" value="ECO:0007669"/>
    <property type="project" value="TreeGrafter"/>
</dbReference>
<dbReference type="InterPro" id="IPR022698">
    <property type="entry name" value="OrsD"/>
</dbReference>
<dbReference type="InterPro" id="IPR053157">
    <property type="entry name" value="Sterol_Uptake_Regulator"/>
</dbReference>
<sequence length="518" mass="58522">MTPNNERATLPLNTVDLLKHYEEYGVVICKPCAFAIQPSALASHLLKHQIYRSERRRLMAQLAHLKLKDPADVVDPSPLSPPIPELQVYKGIRCLHKDCQHICASEKRMSQHWSDVHGERESKNVVTRPAWLQTFFRGNKIRYFEISGPGGSRSGSLSTVSSPSSIGPSTFSHSEIDSSPASSEGHALDMDSLRYLLHYTEHTSRTLPRTESESTKFWSSSIPQEALKHPFLMNGLLGLSAFHLARLTQDHDPAQAAYHHQAFVRYQAASLTDFRELTRRPDVSNAIALIAYSRILSIQRCTRDVHDEYKMNWPTQFMYLVRGTVECLVSLQPFLPDGCDFKFTLEDYEGLARLDDEAAINKDLKSIANIPPALLQRLDQLPERVAMVSDPAHIWDMDNAEACCSACTALIAAFARAYSVNQCSASLAVGSSDKDAVRAVWSGFEAWTRTVSDRYIHLLEQNSGPALIVLAHFCVLIKRFEERYWYIKGMPDRIIALIEDMLEDRYKPLVSDLHHILD</sequence>
<dbReference type="PANTHER" id="PTHR47784:SF5">
    <property type="entry name" value="STEROL UPTAKE CONTROL PROTEIN 2"/>
    <property type="match status" value="1"/>
</dbReference>
<dbReference type="OrthoDB" id="416217at2759"/>
<dbReference type="Pfam" id="PF11951">
    <property type="entry name" value="Fungal_trans_2"/>
    <property type="match status" value="1"/>
</dbReference>
<protein>
    <recommendedName>
        <fullName evidence="4">C2H2-type domain-containing protein</fullName>
    </recommendedName>
</protein>
<evidence type="ECO:0000256" key="1">
    <source>
        <dbReference type="SAM" id="MobiDB-lite"/>
    </source>
</evidence>
<evidence type="ECO:0000313" key="2">
    <source>
        <dbReference type="EMBL" id="PPJ52359.1"/>
    </source>
</evidence>
<name>A0A2S6BY27_9PEZI</name>
<keyword evidence="3" id="KW-1185">Reference proteome</keyword>
<gene>
    <name evidence="2" type="ORF">CBER1_09833</name>
</gene>
<evidence type="ECO:0000313" key="3">
    <source>
        <dbReference type="Proteomes" id="UP000237631"/>
    </source>
</evidence>
<dbReference type="InterPro" id="IPR021858">
    <property type="entry name" value="Fun_TF"/>
</dbReference>
<feature type="region of interest" description="Disordered" evidence="1">
    <location>
        <begin position="150"/>
        <end position="184"/>
    </location>
</feature>
<dbReference type="PANTHER" id="PTHR47784">
    <property type="entry name" value="STEROL UPTAKE CONTROL PROTEIN 2"/>
    <property type="match status" value="1"/>
</dbReference>
<accession>A0A2S6BY27</accession>
<reference evidence="3" key="1">
    <citation type="journal article" date="2017" name="bioRxiv">
        <title>Conservation of a gene cluster reveals novel cercosporin biosynthetic mechanisms and extends production to the genus Colletotrichum.</title>
        <authorList>
            <person name="de Jonge R."/>
            <person name="Ebert M.K."/>
            <person name="Huitt-Roehl C.R."/>
            <person name="Pal P."/>
            <person name="Suttle J.C."/>
            <person name="Spanner R.E."/>
            <person name="Neubauer J.D."/>
            <person name="Jurick W.M.II."/>
            <person name="Stott K.A."/>
            <person name="Secor G.A."/>
            <person name="Thomma B.P.H.J."/>
            <person name="Van de Peer Y."/>
            <person name="Townsend C.A."/>
            <person name="Bolton M.D."/>
        </authorList>
    </citation>
    <scope>NUCLEOTIDE SEQUENCE [LARGE SCALE GENOMIC DNA]</scope>
    <source>
        <strain evidence="3">CBS538.71</strain>
    </source>
</reference>
<dbReference type="EMBL" id="PNEN01001704">
    <property type="protein sequence ID" value="PPJ52359.1"/>
    <property type="molecule type" value="Genomic_DNA"/>
</dbReference>
<dbReference type="Pfam" id="PF12013">
    <property type="entry name" value="OrsD"/>
    <property type="match status" value="1"/>
</dbReference>
<proteinExistence type="predicted"/>
<comment type="caution">
    <text evidence="2">The sequence shown here is derived from an EMBL/GenBank/DDBJ whole genome shotgun (WGS) entry which is preliminary data.</text>
</comment>
<organism evidence="2 3">
    <name type="scientific">Cercospora berteroae</name>
    <dbReference type="NCBI Taxonomy" id="357750"/>
    <lineage>
        <taxon>Eukaryota</taxon>
        <taxon>Fungi</taxon>
        <taxon>Dikarya</taxon>
        <taxon>Ascomycota</taxon>
        <taxon>Pezizomycotina</taxon>
        <taxon>Dothideomycetes</taxon>
        <taxon>Dothideomycetidae</taxon>
        <taxon>Mycosphaerellales</taxon>
        <taxon>Mycosphaerellaceae</taxon>
        <taxon>Cercospora</taxon>
    </lineage>
</organism>